<evidence type="ECO:0000256" key="1">
    <source>
        <dbReference type="ARBA" id="ARBA00004141"/>
    </source>
</evidence>
<dbReference type="GO" id="GO:0009847">
    <property type="term" value="P:spore germination"/>
    <property type="evidence" value="ECO:0007669"/>
    <property type="project" value="InterPro"/>
</dbReference>
<feature type="transmembrane region" description="Helical" evidence="8">
    <location>
        <begin position="18"/>
        <end position="36"/>
    </location>
</feature>
<comment type="similarity">
    <text evidence="2">Belongs to the amino acid-polyamine-organocation (APC) superfamily. Spore germination protein (SGP) (TC 2.A.3.9) family.</text>
</comment>
<evidence type="ECO:0000313" key="9">
    <source>
        <dbReference type="EMBL" id="QGQ97619.1"/>
    </source>
</evidence>
<keyword evidence="4" id="KW-0309">Germination</keyword>
<feature type="transmembrane region" description="Helical" evidence="8">
    <location>
        <begin position="275"/>
        <end position="294"/>
    </location>
</feature>
<reference evidence="10" key="1">
    <citation type="submission" date="2018-11" db="EMBL/GenBank/DDBJ databases">
        <title>Complete genome sequence of Paenibacillus sp. ML311-T8.</title>
        <authorList>
            <person name="Nam Y.-D."/>
            <person name="Kang J."/>
            <person name="Chung W.-H."/>
            <person name="Park Y.S."/>
        </authorList>
    </citation>
    <scope>NUCLEOTIDE SEQUENCE [LARGE SCALE GENOMIC DNA]</scope>
    <source>
        <strain evidence="10">ML311-T8</strain>
    </source>
</reference>
<dbReference type="KEGG" id="ppsc:EHS13_23375"/>
<evidence type="ECO:0000256" key="6">
    <source>
        <dbReference type="ARBA" id="ARBA00022989"/>
    </source>
</evidence>
<sequence>MEVFVDKQLGENLTVSSFYLWFLLHGTQTGIAMLTFPSKIILGAEGEAWVSILITGLSIHLIIWMIFFVLKHSNHGDIISLHQQLFGKWFGNVLTLGFYGYTLMFISTQIRSYVEVLHVWIFQLSPPWEMTLIILLTSIYIVSGGFRVITGICFWCVIIPSLLLVTLYFPLKYAHWNNFLPLLNHNIAEYTESAQRSLPLFLGVEFLLLYYPYIKNNEKSQKWAHIAVAHTTLLYMFFACVIFAYFNVEELKHTIWPTLILSKIIRFPFFERFDYIYVFNWFLIILPTICIGLWGGTRILRKTVGFTARPALWITSIIVFIIIVCLKGSTTIDRLDSLMSMAGLIFLYGYIPLLVLWISIIRFFKRGSLSARIKSE</sequence>
<evidence type="ECO:0000256" key="5">
    <source>
        <dbReference type="ARBA" id="ARBA00022692"/>
    </source>
</evidence>
<dbReference type="Proteomes" id="UP000426246">
    <property type="component" value="Chromosome"/>
</dbReference>
<gene>
    <name evidence="9" type="ORF">EHS13_23375</name>
</gene>
<dbReference type="Pfam" id="PF03845">
    <property type="entry name" value="Spore_permease"/>
    <property type="match status" value="1"/>
</dbReference>
<dbReference type="PANTHER" id="PTHR34975">
    <property type="entry name" value="SPORE GERMINATION PROTEIN A2"/>
    <property type="match status" value="1"/>
</dbReference>
<keyword evidence="7 8" id="KW-0472">Membrane</keyword>
<organism evidence="9 10">
    <name type="scientific">Paenibacillus psychroresistens</name>
    <dbReference type="NCBI Taxonomy" id="1778678"/>
    <lineage>
        <taxon>Bacteria</taxon>
        <taxon>Bacillati</taxon>
        <taxon>Bacillota</taxon>
        <taxon>Bacilli</taxon>
        <taxon>Bacillales</taxon>
        <taxon>Paenibacillaceae</taxon>
        <taxon>Paenibacillus</taxon>
    </lineage>
</organism>
<comment type="subcellular location">
    <subcellularLocation>
        <location evidence="1">Membrane</location>
        <topology evidence="1">Multi-pass membrane protein</topology>
    </subcellularLocation>
</comment>
<keyword evidence="6 8" id="KW-1133">Transmembrane helix</keyword>
<feature type="transmembrane region" description="Helical" evidence="8">
    <location>
        <begin position="223"/>
        <end position="246"/>
    </location>
</feature>
<feature type="transmembrane region" description="Helical" evidence="8">
    <location>
        <begin position="89"/>
        <end position="107"/>
    </location>
</feature>
<evidence type="ECO:0000256" key="3">
    <source>
        <dbReference type="ARBA" id="ARBA00022448"/>
    </source>
</evidence>
<feature type="transmembrane region" description="Helical" evidence="8">
    <location>
        <begin position="148"/>
        <end position="169"/>
    </location>
</feature>
<evidence type="ECO:0000313" key="10">
    <source>
        <dbReference type="Proteomes" id="UP000426246"/>
    </source>
</evidence>
<dbReference type="NCBIfam" id="TIGR00912">
    <property type="entry name" value="2A0309"/>
    <property type="match status" value="1"/>
</dbReference>
<feature type="transmembrane region" description="Helical" evidence="8">
    <location>
        <begin position="341"/>
        <end position="364"/>
    </location>
</feature>
<dbReference type="PANTHER" id="PTHR34975:SF2">
    <property type="entry name" value="SPORE GERMINATION PROTEIN A2"/>
    <property type="match status" value="1"/>
</dbReference>
<feature type="transmembrane region" description="Helical" evidence="8">
    <location>
        <begin position="119"/>
        <end position="142"/>
    </location>
</feature>
<protein>
    <submittedName>
        <fullName evidence="9">Spore gernimation protein GerB</fullName>
    </submittedName>
</protein>
<name>A0A6B8RNL6_9BACL</name>
<keyword evidence="10" id="KW-1185">Reference proteome</keyword>
<dbReference type="GO" id="GO:0016020">
    <property type="term" value="C:membrane"/>
    <property type="evidence" value="ECO:0007669"/>
    <property type="project" value="UniProtKB-SubCell"/>
</dbReference>
<feature type="transmembrane region" description="Helical" evidence="8">
    <location>
        <begin position="306"/>
        <end position="329"/>
    </location>
</feature>
<dbReference type="AlphaFoldDB" id="A0A6B8RNL6"/>
<evidence type="ECO:0000256" key="7">
    <source>
        <dbReference type="ARBA" id="ARBA00023136"/>
    </source>
</evidence>
<proteinExistence type="inferred from homology"/>
<evidence type="ECO:0000256" key="2">
    <source>
        <dbReference type="ARBA" id="ARBA00007998"/>
    </source>
</evidence>
<keyword evidence="5 8" id="KW-0812">Transmembrane</keyword>
<keyword evidence="3" id="KW-0813">Transport</keyword>
<evidence type="ECO:0000256" key="8">
    <source>
        <dbReference type="SAM" id="Phobius"/>
    </source>
</evidence>
<dbReference type="InterPro" id="IPR004761">
    <property type="entry name" value="Spore_GerAB"/>
</dbReference>
<feature type="transmembrane region" description="Helical" evidence="8">
    <location>
        <begin position="48"/>
        <end position="69"/>
    </location>
</feature>
<dbReference type="EMBL" id="CP034235">
    <property type="protein sequence ID" value="QGQ97619.1"/>
    <property type="molecule type" value="Genomic_DNA"/>
</dbReference>
<accession>A0A6B8RNL6</accession>
<evidence type="ECO:0000256" key="4">
    <source>
        <dbReference type="ARBA" id="ARBA00022544"/>
    </source>
</evidence>